<evidence type="ECO:0000313" key="3">
    <source>
        <dbReference type="Proteomes" id="UP000540191"/>
    </source>
</evidence>
<dbReference type="RefSeq" id="WP_246418664.1">
    <property type="nucleotide sequence ID" value="NZ_JACHNA010000001.1"/>
</dbReference>
<evidence type="ECO:0000313" key="2">
    <source>
        <dbReference type="EMBL" id="MBB4734544.1"/>
    </source>
</evidence>
<proteinExistence type="predicted"/>
<feature type="compositionally biased region" description="Pro residues" evidence="1">
    <location>
        <begin position="17"/>
        <end position="34"/>
    </location>
</feature>
<gene>
    <name evidence="2" type="ORF">HDA30_000052</name>
</gene>
<comment type="caution">
    <text evidence="2">The sequence shown here is derived from an EMBL/GenBank/DDBJ whole genome shotgun (WGS) entry which is preliminary data.</text>
</comment>
<dbReference type="EMBL" id="JACHNA010000001">
    <property type="protein sequence ID" value="MBB4734544.1"/>
    <property type="molecule type" value="Genomic_DNA"/>
</dbReference>
<accession>A0A7W7GM10</accession>
<feature type="region of interest" description="Disordered" evidence="1">
    <location>
        <begin position="1"/>
        <end position="38"/>
    </location>
</feature>
<dbReference type="AlphaFoldDB" id="A0A7W7GM10"/>
<keyword evidence="3" id="KW-1185">Reference proteome</keyword>
<name>A0A7W7GM10_9MICC</name>
<protein>
    <submittedName>
        <fullName evidence="2">Uncharacterized protein</fullName>
    </submittedName>
</protein>
<sequence length="188" mass="20000">MPASSDRAVTAADPTVLTPPPATSSTPAPRPSPSPVAGLTTHDVATAEIAHRLVPGRGPLLRAADPTDHRTGRLLERAWRSGRLVRLARRTYVSAQLWCSVPAWDRHSIAAAAFSLARPSPVVFTGLTGAHLRGLPVAVLPPTLQWRATTRGHRGRQPLTAQAVCAGLDHAVEVPSVPDQQARWGCPR</sequence>
<evidence type="ECO:0000256" key="1">
    <source>
        <dbReference type="SAM" id="MobiDB-lite"/>
    </source>
</evidence>
<dbReference type="Proteomes" id="UP000540191">
    <property type="component" value="Unassembled WGS sequence"/>
</dbReference>
<reference evidence="2 3" key="1">
    <citation type="submission" date="2020-08" db="EMBL/GenBank/DDBJ databases">
        <title>Sequencing the genomes of 1000 actinobacteria strains.</title>
        <authorList>
            <person name="Klenk H.-P."/>
        </authorList>
    </citation>
    <scope>NUCLEOTIDE SEQUENCE [LARGE SCALE GENOMIC DNA]</scope>
    <source>
        <strain evidence="2 3">DSM 23974</strain>
    </source>
</reference>
<organism evidence="2 3">
    <name type="scientific">Micrococcus cohnii</name>
    <dbReference type="NCBI Taxonomy" id="993416"/>
    <lineage>
        <taxon>Bacteria</taxon>
        <taxon>Bacillati</taxon>
        <taxon>Actinomycetota</taxon>
        <taxon>Actinomycetes</taxon>
        <taxon>Micrococcales</taxon>
        <taxon>Micrococcaceae</taxon>
        <taxon>Micrococcus</taxon>
    </lineage>
</organism>